<gene>
    <name evidence="13" type="ORF">FBUS_06632</name>
</gene>
<proteinExistence type="predicted"/>
<keyword evidence="13" id="KW-0675">Receptor</keyword>
<evidence type="ECO:0000313" key="14">
    <source>
        <dbReference type="Proteomes" id="UP000728185"/>
    </source>
</evidence>
<dbReference type="GO" id="GO:0005261">
    <property type="term" value="F:monoatomic cation channel activity"/>
    <property type="evidence" value="ECO:0007669"/>
    <property type="project" value="TreeGrafter"/>
</dbReference>
<keyword evidence="2" id="KW-0813">Transport</keyword>
<feature type="transmembrane region" description="Helical" evidence="9">
    <location>
        <begin position="776"/>
        <end position="793"/>
    </location>
</feature>
<keyword evidence="5" id="KW-0406">Ion transport</keyword>
<dbReference type="InterPro" id="IPR050927">
    <property type="entry name" value="TRPM"/>
</dbReference>
<reference evidence="13" key="1">
    <citation type="submission" date="2019-05" db="EMBL/GenBank/DDBJ databases">
        <title>Annotation for the trematode Fasciolopsis buski.</title>
        <authorList>
            <person name="Choi Y.-J."/>
        </authorList>
    </citation>
    <scope>NUCLEOTIDE SEQUENCE</scope>
    <source>
        <strain evidence="13">HT</strain>
        <tissue evidence="13">Whole worm</tissue>
    </source>
</reference>
<dbReference type="GO" id="GO:0030001">
    <property type="term" value="P:metal ion transport"/>
    <property type="evidence" value="ECO:0007669"/>
    <property type="project" value="TreeGrafter"/>
</dbReference>
<sequence length="1174" mass="134520">MYLFITFAEYLVRGSNNLLGNSRFLAPQFVRISDRDELNDVMILMTDYWHMMEPVKPSLCISVIGGAKNFALEGRRKDVFNTGLIQAAQTTNAWIITSGLNLGIVRVVGDALQEGQTWHFDRRRLSNQLRCLGISPWGYVLNRNELKCDNYDKPVLYRVSTVIETGRPVSLNENHTHYIFVDEGRRLRYGGSASATFRARLGKQMALPEQAGGWGIPVVLVVVEGGHDVFLDARDCIRERIPVVICCGTGRASDLMNLAFTFRMKQSKNDFKDFRPEERNILLQALTPISRDERESALEMIIEIIQDPKLITIFDMNQSDDLDLAILFALIKTNSQITVQLDLAFTWDRSDIAEEKIFRQGVRVGPESLEPLMMKALLRDKPEFVRILLQNGIVMRQFLTVERLSILYNKSVHRNAFERCLSQKGLRKLIKPKSATRKVEPQQQHEINTRSDARLTQVITNGKMLEAAPVYLSTVSRLVRKMIGRFSHRTYEQDTQDLRKYRNNWSRFRNYTFASPFHELFLWAVLHHRQRMALFFWERAEDSIALAMIACALYADMVKSLPNYDTETQAEYVGHIDEFEVIAVQLLEQCYSTDPEITLFLVENEAPLWGGYNCLNLADKATRRKFISSVACQNSLFYAWSHGTQASPLSFTLTLFCPLLLLSDRFVEFSDDRETEMSLNRENDEESSGNRRTDPTGTSSVFPDVSREIEFAPRQISSTEHSKAPGLSVRKKLQILYTAPRTKFFLNTIAYVAFLLFFSYTLLFKISSDKVTVEEAMIMAYFITLLVDIIRQICVTPGAGSYKLRLWAKINSLVYLDIIGILLAMVSMFLRIGMDRTFIEAKTFYALTLIICYTRIFRLYGFHPALGPKLVMIQRMIGELVLFLLILAVILVSYGVSVQALLFPNKSTFDWNSIRDVLYYPYWNLYGELNLEYSFAISDNCTGEPDGITCPTYNFMVPLFLAIYLMLAGTLLINLLIAIFSNVFQQVEDNSIELWKFNMYGLVVEYNKKPIIPVPLSIFQALVEVCQFLLKRCNRNPGVKQGVKVISSEATVIQSPINIADGAPVSDGLFEDTEDAAQENQNDEGAQLFQFVSKRESRRFSFDKNPARKWTDQARRSYSIHKDGQLLDVDEESVLIARQFESNCKRILLRKGKQQKEKSTEAGISQIKSRWVYC</sequence>
<evidence type="ECO:0000256" key="7">
    <source>
        <dbReference type="ARBA" id="ARBA00023303"/>
    </source>
</evidence>
<feature type="compositionally biased region" description="Basic and acidic residues" evidence="8">
    <location>
        <begin position="677"/>
        <end position="694"/>
    </location>
</feature>
<dbReference type="InterPro" id="IPR005821">
    <property type="entry name" value="Ion_trans_dom"/>
</dbReference>
<keyword evidence="4 9" id="KW-1133">Transmembrane helix</keyword>
<evidence type="ECO:0000313" key="13">
    <source>
        <dbReference type="EMBL" id="KAA0190314.1"/>
    </source>
</evidence>
<evidence type="ECO:0000256" key="1">
    <source>
        <dbReference type="ARBA" id="ARBA00004141"/>
    </source>
</evidence>
<feature type="transmembrane region" description="Helical" evidence="9">
    <location>
        <begin position="880"/>
        <end position="903"/>
    </location>
</feature>
<feature type="domain" description="TRPM SLOG" evidence="11">
    <location>
        <begin position="28"/>
        <end position="302"/>
    </location>
</feature>
<keyword evidence="6 9" id="KW-0472">Membrane</keyword>
<evidence type="ECO:0000256" key="9">
    <source>
        <dbReference type="SAM" id="Phobius"/>
    </source>
</evidence>
<feature type="region of interest" description="Disordered" evidence="8">
    <location>
        <begin position="677"/>
        <end position="702"/>
    </location>
</feature>
<keyword evidence="7" id="KW-0407">Ion channel</keyword>
<dbReference type="PANTHER" id="PTHR13800">
    <property type="entry name" value="TRANSIENT RECEPTOR POTENTIAL CATION CHANNEL, SUBFAMILY M, MEMBER 6"/>
    <property type="match status" value="1"/>
</dbReference>
<keyword evidence="3 9" id="KW-0812">Transmembrane</keyword>
<dbReference type="EMBL" id="LUCM01007203">
    <property type="protein sequence ID" value="KAA0190314.1"/>
    <property type="molecule type" value="Genomic_DNA"/>
</dbReference>
<feature type="domain" description="Ion transport" evidence="10">
    <location>
        <begin position="747"/>
        <end position="989"/>
    </location>
</feature>
<dbReference type="AlphaFoldDB" id="A0A8E0RVD3"/>
<dbReference type="PANTHER" id="PTHR13800:SF1">
    <property type="entry name" value="TRANSIENT RECEPTOR POTENTIAL CATION CHANNEL TRPM"/>
    <property type="match status" value="1"/>
</dbReference>
<dbReference type="InterPro" id="IPR057366">
    <property type="entry name" value="TRPM-like"/>
</dbReference>
<dbReference type="Pfam" id="PF25508">
    <property type="entry name" value="TRPM2"/>
    <property type="match status" value="1"/>
</dbReference>
<evidence type="ECO:0000256" key="6">
    <source>
        <dbReference type="ARBA" id="ARBA00023136"/>
    </source>
</evidence>
<comment type="subcellular location">
    <subcellularLocation>
        <location evidence="1">Membrane</location>
        <topology evidence="1">Multi-pass membrane protein</topology>
    </subcellularLocation>
</comment>
<feature type="transmembrane region" description="Helical" evidence="9">
    <location>
        <begin position="744"/>
        <end position="764"/>
    </location>
</feature>
<organism evidence="13 14">
    <name type="scientific">Fasciolopsis buskii</name>
    <dbReference type="NCBI Taxonomy" id="27845"/>
    <lineage>
        <taxon>Eukaryota</taxon>
        <taxon>Metazoa</taxon>
        <taxon>Spiralia</taxon>
        <taxon>Lophotrochozoa</taxon>
        <taxon>Platyhelminthes</taxon>
        <taxon>Trematoda</taxon>
        <taxon>Digenea</taxon>
        <taxon>Plagiorchiida</taxon>
        <taxon>Echinostomata</taxon>
        <taxon>Echinostomatoidea</taxon>
        <taxon>Fasciolidae</taxon>
        <taxon>Fasciolopsis</taxon>
    </lineage>
</organism>
<evidence type="ECO:0000256" key="4">
    <source>
        <dbReference type="ARBA" id="ARBA00022989"/>
    </source>
</evidence>
<dbReference type="Pfam" id="PF18139">
    <property type="entry name" value="LSDAT_euk"/>
    <property type="match status" value="1"/>
</dbReference>
<feature type="transmembrane region" description="Helical" evidence="9">
    <location>
        <begin position="959"/>
        <end position="980"/>
    </location>
</feature>
<evidence type="ECO:0000259" key="11">
    <source>
        <dbReference type="Pfam" id="PF18139"/>
    </source>
</evidence>
<accession>A0A8E0RVD3</accession>
<dbReference type="OrthoDB" id="6238217at2759"/>
<feature type="transmembrane region" description="Helical" evidence="9">
    <location>
        <begin position="844"/>
        <end position="860"/>
    </location>
</feature>
<feature type="transmembrane region" description="Helical" evidence="9">
    <location>
        <begin position="813"/>
        <end position="832"/>
    </location>
</feature>
<comment type="caution">
    <text evidence="13">The sequence shown here is derived from an EMBL/GenBank/DDBJ whole genome shotgun (WGS) entry which is preliminary data.</text>
</comment>
<evidence type="ECO:0000256" key="8">
    <source>
        <dbReference type="SAM" id="MobiDB-lite"/>
    </source>
</evidence>
<dbReference type="GO" id="GO:0005886">
    <property type="term" value="C:plasma membrane"/>
    <property type="evidence" value="ECO:0007669"/>
    <property type="project" value="TreeGrafter"/>
</dbReference>
<dbReference type="Pfam" id="PF00520">
    <property type="entry name" value="Ion_trans"/>
    <property type="match status" value="1"/>
</dbReference>
<protein>
    <submittedName>
        <fullName evidence="13">Putative transient receptor potential cation channel subfamily m member</fullName>
    </submittedName>
</protein>
<evidence type="ECO:0000256" key="2">
    <source>
        <dbReference type="ARBA" id="ARBA00022448"/>
    </source>
</evidence>
<keyword evidence="14" id="KW-1185">Reference proteome</keyword>
<dbReference type="Proteomes" id="UP000728185">
    <property type="component" value="Unassembled WGS sequence"/>
</dbReference>
<evidence type="ECO:0000259" key="10">
    <source>
        <dbReference type="Pfam" id="PF00520"/>
    </source>
</evidence>
<evidence type="ECO:0000256" key="3">
    <source>
        <dbReference type="ARBA" id="ARBA00022692"/>
    </source>
</evidence>
<feature type="domain" description="TRPM-like" evidence="12">
    <location>
        <begin position="356"/>
        <end position="628"/>
    </location>
</feature>
<name>A0A8E0RVD3_9TREM</name>
<evidence type="ECO:0000256" key="5">
    <source>
        <dbReference type="ARBA" id="ARBA00023065"/>
    </source>
</evidence>
<dbReference type="InterPro" id="IPR041491">
    <property type="entry name" value="TRPM_SLOG"/>
</dbReference>
<evidence type="ECO:0000259" key="12">
    <source>
        <dbReference type="Pfam" id="PF25508"/>
    </source>
</evidence>